<evidence type="ECO:0000259" key="9">
    <source>
        <dbReference type="Pfam" id="PF12704"/>
    </source>
</evidence>
<evidence type="ECO:0000256" key="4">
    <source>
        <dbReference type="ARBA" id="ARBA00022989"/>
    </source>
</evidence>
<keyword evidence="4 7" id="KW-1133">Transmembrane helix</keyword>
<reference evidence="10" key="2">
    <citation type="journal article" date="2021" name="PeerJ">
        <title>Extensive microbial diversity within the chicken gut microbiome revealed by metagenomics and culture.</title>
        <authorList>
            <person name="Gilroy R."/>
            <person name="Ravi A."/>
            <person name="Getino M."/>
            <person name="Pursley I."/>
            <person name="Horton D.L."/>
            <person name="Alikhan N.F."/>
            <person name="Baker D."/>
            <person name="Gharbi K."/>
            <person name="Hall N."/>
            <person name="Watson M."/>
            <person name="Adriaenssens E.M."/>
            <person name="Foster-Nyarko E."/>
            <person name="Jarju S."/>
            <person name="Secka A."/>
            <person name="Antonio M."/>
            <person name="Oren A."/>
            <person name="Chaudhuri R.R."/>
            <person name="La Ragione R."/>
            <person name="Hildebrand F."/>
            <person name="Pallen M.J."/>
        </authorList>
    </citation>
    <scope>NUCLEOTIDE SEQUENCE</scope>
    <source>
        <strain evidence="10">B2-22910</strain>
    </source>
</reference>
<feature type="transmembrane region" description="Helical" evidence="7">
    <location>
        <begin position="385"/>
        <end position="405"/>
    </location>
</feature>
<feature type="domain" description="MacB-like periplasmic core" evidence="9">
    <location>
        <begin position="19"/>
        <end position="216"/>
    </location>
</feature>
<feature type="transmembrane region" description="Helical" evidence="7">
    <location>
        <begin position="325"/>
        <end position="352"/>
    </location>
</feature>
<evidence type="ECO:0000313" key="11">
    <source>
        <dbReference type="Proteomes" id="UP000823603"/>
    </source>
</evidence>
<evidence type="ECO:0000256" key="7">
    <source>
        <dbReference type="SAM" id="Phobius"/>
    </source>
</evidence>
<comment type="subcellular location">
    <subcellularLocation>
        <location evidence="1">Cell membrane</location>
        <topology evidence="1">Multi-pass membrane protein</topology>
    </subcellularLocation>
</comment>
<evidence type="ECO:0000313" key="10">
    <source>
        <dbReference type="EMBL" id="MBO8471521.1"/>
    </source>
</evidence>
<evidence type="ECO:0000256" key="6">
    <source>
        <dbReference type="ARBA" id="ARBA00038076"/>
    </source>
</evidence>
<feature type="domain" description="ABC3 transporter permease C-terminal" evidence="8">
    <location>
        <begin position="284"/>
        <end position="412"/>
    </location>
</feature>
<accession>A0A9D9IH27</accession>
<organism evidence="10 11">
    <name type="scientific">Candidatus Cryptobacteroides faecavium</name>
    <dbReference type="NCBI Taxonomy" id="2840762"/>
    <lineage>
        <taxon>Bacteria</taxon>
        <taxon>Pseudomonadati</taxon>
        <taxon>Bacteroidota</taxon>
        <taxon>Bacteroidia</taxon>
        <taxon>Bacteroidales</taxon>
        <taxon>Candidatus Cryptobacteroides</taxon>
    </lineage>
</organism>
<dbReference type="GO" id="GO:0022857">
    <property type="term" value="F:transmembrane transporter activity"/>
    <property type="evidence" value="ECO:0007669"/>
    <property type="project" value="TreeGrafter"/>
</dbReference>
<evidence type="ECO:0000256" key="3">
    <source>
        <dbReference type="ARBA" id="ARBA00022692"/>
    </source>
</evidence>
<evidence type="ECO:0000256" key="2">
    <source>
        <dbReference type="ARBA" id="ARBA00022475"/>
    </source>
</evidence>
<protein>
    <submittedName>
        <fullName evidence="10">ABC transporter permease</fullName>
    </submittedName>
</protein>
<proteinExistence type="inferred from homology"/>
<evidence type="ECO:0000256" key="1">
    <source>
        <dbReference type="ARBA" id="ARBA00004651"/>
    </source>
</evidence>
<feature type="transmembrane region" description="Helical" evidence="7">
    <location>
        <begin position="280"/>
        <end position="305"/>
    </location>
</feature>
<keyword evidence="5 7" id="KW-0472">Membrane</keyword>
<dbReference type="Proteomes" id="UP000823603">
    <property type="component" value="Unassembled WGS sequence"/>
</dbReference>
<gene>
    <name evidence="10" type="ORF">IAB82_06985</name>
</gene>
<dbReference type="InterPro" id="IPR050250">
    <property type="entry name" value="Macrolide_Exporter_MacB"/>
</dbReference>
<evidence type="ECO:0000259" key="8">
    <source>
        <dbReference type="Pfam" id="PF02687"/>
    </source>
</evidence>
<comment type="caution">
    <text evidence="10">The sequence shown here is derived from an EMBL/GenBank/DDBJ whole genome shotgun (WGS) entry which is preliminary data.</text>
</comment>
<dbReference type="InterPro" id="IPR025857">
    <property type="entry name" value="MacB_PCD"/>
</dbReference>
<keyword evidence="3 7" id="KW-0812">Transmembrane</keyword>
<dbReference type="AlphaFoldDB" id="A0A9D9IH27"/>
<evidence type="ECO:0000256" key="5">
    <source>
        <dbReference type="ARBA" id="ARBA00023136"/>
    </source>
</evidence>
<name>A0A9D9IH27_9BACT</name>
<keyword evidence="2" id="KW-1003">Cell membrane</keyword>
<dbReference type="PANTHER" id="PTHR30572">
    <property type="entry name" value="MEMBRANE COMPONENT OF TRANSPORTER-RELATED"/>
    <property type="match status" value="1"/>
</dbReference>
<dbReference type="InterPro" id="IPR003838">
    <property type="entry name" value="ABC3_permease_C"/>
</dbReference>
<dbReference type="Pfam" id="PF02687">
    <property type="entry name" value="FtsX"/>
    <property type="match status" value="1"/>
</dbReference>
<dbReference type="Pfam" id="PF12704">
    <property type="entry name" value="MacB_PCD"/>
    <property type="match status" value="1"/>
</dbReference>
<dbReference type="PANTHER" id="PTHR30572:SF4">
    <property type="entry name" value="ABC TRANSPORTER PERMEASE YTRF"/>
    <property type="match status" value="1"/>
</dbReference>
<dbReference type="EMBL" id="JADIMB010000103">
    <property type="protein sequence ID" value="MBO8471521.1"/>
    <property type="molecule type" value="Genomic_DNA"/>
</dbReference>
<comment type="similarity">
    <text evidence="6">Belongs to the ABC-4 integral membrane protein family.</text>
</comment>
<sequence>MRELLSEIFESLRQNKLRTSLTGFSVAWGIFMLVVLLGAGNGLKNGLMSNFGSQMINSGSIFGGYTTVGYGGFNRYREVFMRNEDLDVIMSEFGDYVKDISALDWYNSATARYENMTITSGMRGVTPEIGPMLGEEILYGRYINSIDMKLRRKTAVVDENIVKVLFKGENPVGKTLMAGDIPFKIVGVLKTEQYSTWPNILIPLSTGQLIYSKGDEKLSRATFVFQDSVTEKDVPVFEQALRTRMSKKYGFSPDDMSVFYIWNNMESYKSVMTVFRALTIFIWMIGIGTLMAGIVGVANIMLVTVRERTFEIGIRKALGASPRSVVGMIIAEAVVITALFGYIGMCAGVGVMEGVNSYLVASAGNADPGDIFSSISFFKDPTLDISIVVSATAVLMAAGVIAGYIPARRAARVKTIDALRDSL</sequence>
<reference evidence="10" key="1">
    <citation type="submission" date="2020-10" db="EMBL/GenBank/DDBJ databases">
        <authorList>
            <person name="Gilroy R."/>
        </authorList>
    </citation>
    <scope>NUCLEOTIDE SEQUENCE</scope>
    <source>
        <strain evidence="10">B2-22910</strain>
    </source>
</reference>
<dbReference type="GO" id="GO:0005886">
    <property type="term" value="C:plasma membrane"/>
    <property type="evidence" value="ECO:0007669"/>
    <property type="project" value="UniProtKB-SubCell"/>
</dbReference>
<feature type="transmembrane region" description="Helical" evidence="7">
    <location>
        <begin position="21"/>
        <end position="40"/>
    </location>
</feature>